<dbReference type="InterPro" id="IPR016431">
    <property type="entry name" value="Pyrv-formate_lyase-activ_prd"/>
</dbReference>
<keyword evidence="4 6" id="KW-0408">Iron</keyword>
<name>A0A2S4JRS2_9SPIO</name>
<dbReference type="InterPro" id="IPR058240">
    <property type="entry name" value="rSAM_sf"/>
</dbReference>
<dbReference type="InterPro" id="IPR027596">
    <property type="entry name" value="AmmeMemoSam_rS"/>
</dbReference>
<evidence type="ECO:0000313" key="8">
    <source>
        <dbReference type="EMBL" id="POR02211.1"/>
    </source>
</evidence>
<accession>A0A2S4JRS2</accession>
<evidence type="ECO:0000256" key="5">
    <source>
        <dbReference type="ARBA" id="ARBA00023014"/>
    </source>
</evidence>
<proteinExistence type="predicted"/>
<feature type="binding site" evidence="6">
    <location>
        <position position="91"/>
    </location>
    <ligand>
        <name>[4Fe-4S] cluster</name>
        <dbReference type="ChEBI" id="CHEBI:49883"/>
        <note>4Fe-4S-S-AdoMet</note>
    </ligand>
</feature>
<dbReference type="PROSITE" id="PS51918">
    <property type="entry name" value="RADICAL_SAM"/>
    <property type="match status" value="1"/>
</dbReference>
<feature type="domain" description="Radical SAM core" evidence="7">
    <location>
        <begin position="76"/>
        <end position="292"/>
    </location>
</feature>
<organism evidence="8 9">
    <name type="scientific">Alkalispirochaeta sphaeroplastigenens</name>
    <dbReference type="NCBI Taxonomy" id="1187066"/>
    <lineage>
        <taxon>Bacteria</taxon>
        <taxon>Pseudomonadati</taxon>
        <taxon>Spirochaetota</taxon>
        <taxon>Spirochaetia</taxon>
        <taxon>Spirochaetales</taxon>
        <taxon>Spirochaetaceae</taxon>
        <taxon>Alkalispirochaeta</taxon>
    </lineage>
</organism>
<keyword evidence="2 6" id="KW-0949">S-adenosyl-L-methionine</keyword>
<dbReference type="Proteomes" id="UP000237350">
    <property type="component" value="Unassembled WGS sequence"/>
</dbReference>
<dbReference type="SFLD" id="SFLDS00029">
    <property type="entry name" value="Radical_SAM"/>
    <property type="match status" value="1"/>
</dbReference>
<dbReference type="EMBL" id="LPWH01000062">
    <property type="protein sequence ID" value="POR02211.1"/>
    <property type="molecule type" value="Genomic_DNA"/>
</dbReference>
<feature type="binding site" evidence="6">
    <location>
        <position position="95"/>
    </location>
    <ligand>
        <name>[4Fe-4S] cluster</name>
        <dbReference type="ChEBI" id="CHEBI:49883"/>
        <note>4Fe-4S-S-AdoMet</note>
    </ligand>
</feature>
<dbReference type="GO" id="GO:0046872">
    <property type="term" value="F:metal ion binding"/>
    <property type="evidence" value="ECO:0007669"/>
    <property type="project" value="UniProtKB-KW"/>
</dbReference>
<dbReference type="GO" id="GO:0003824">
    <property type="term" value="F:catalytic activity"/>
    <property type="evidence" value="ECO:0007669"/>
    <property type="project" value="InterPro"/>
</dbReference>
<dbReference type="AlphaFoldDB" id="A0A2S4JRS2"/>
<keyword evidence="9" id="KW-1185">Reference proteome</keyword>
<reference evidence="9" key="1">
    <citation type="submission" date="2015-12" db="EMBL/GenBank/DDBJ databases">
        <authorList>
            <person name="Lodha T.D."/>
            <person name="Chintalapati S."/>
            <person name="Chintalapati V.R."/>
            <person name="Sravanthi T."/>
        </authorList>
    </citation>
    <scope>NUCLEOTIDE SEQUENCE [LARGE SCALE GENOMIC DNA]</scope>
    <source>
        <strain evidence="9">JC133</strain>
    </source>
</reference>
<protein>
    <recommendedName>
        <fullName evidence="7">Radical SAM core domain-containing protein</fullName>
    </recommendedName>
</protein>
<keyword evidence="3 6" id="KW-0479">Metal-binding</keyword>
<dbReference type="SUPFAM" id="SSF102114">
    <property type="entry name" value="Radical SAM enzymes"/>
    <property type="match status" value="1"/>
</dbReference>
<evidence type="ECO:0000256" key="2">
    <source>
        <dbReference type="ARBA" id="ARBA00022691"/>
    </source>
</evidence>
<gene>
    <name evidence="8" type="ORF">AU468_06365</name>
</gene>
<dbReference type="Pfam" id="PF04055">
    <property type="entry name" value="Radical_SAM"/>
    <property type="match status" value="1"/>
</dbReference>
<comment type="caution">
    <text evidence="8">The sequence shown here is derived from an EMBL/GenBank/DDBJ whole genome shotgun (WGS) entry which is preliminary data.</text>
</comment>
<dbReference type="PIRSF" id="PIRSF004869">
    <property type="entry name" value="PflX_prd"/>
    <property type="match status" value="1"/>
</dbReference>
<dbReference type="InterPro" id="IPR007197">
    <property type="entry name" value="rSAM"/>
</dbReference>
<keyword evidence="5 6" id="KW-0411">Iron-sulfur</keyword>
<sequence length="343" mass="37171">MARGRELTGIEGLIVNEEMTGAVLACDFCLHRCAPGPGGVGRCGVRRNESGRLRTTLYGEIQACAVDPIEKKPLFHFYPGSATFSLALGGCNFACPFCQNGAIAFSSRLGPPRVRWSPGEAVEVWRRSGTPTISFTYTEPGVWQDYLLDVASLARKEGARIVMVTNGYLTPEALDRLIPLVDAFNLDLKGGRAFYEDRCRAPGGFRGVLAALKLIAPVRHLEVTTLVIQGVHTADELEELFSCLVSAGVSVWHLSRFFPAGAMSDRAPTGEAFLGTLLDRFCQRTASRGGIPFVYGGNCRNLEYQRTWCPCCGTLCIDRASSVADYTSRGGCPSCGARLYGVF</sequence>
<dbReference type="PANTHER" id="PTHR30352">
    <property type="entry name" value="PYRUVATE FORMATE-LYASE-ACTIVATING ENZYME"/>
    <property type="match status" value="1"/>
</dbReference>
<dbReference type="OrthoDB" id="9778883at2"/>
<evidence type="ECO:0000259" key="7">
    <source>
        <dbReference type="PROSITE" id="PS51918"/>
    </source>
</evidence>
<evidence type="ECO:0000256" key="4">
    <source>
        <dbReference type="ARBA" id="ARBA00023004"/>
    </source>
</evidence>
<feature type="binding site" evidence="6">
    <location>
        <position position="98"/>
    </location>
    <ligand>
        <name>[4Fe-4S] cluster</name>
        <dbReference type="ChEBI" id="CHEBI:49883"/>
        <note>4Fe-4S-S-AdoMet</note>
    </ligand>
</feature>
<evidence type="ECO:0000256" key="1">
    <source>
        <dbReference type="ARBA" id="ARBA00022485"/>
    </source>
</evidence>
<dbReference type="SFLD" id="SFLDG01101">
    <property type="entry name" value="Uncharacterised_Radical_SAM_Su"/>
    <property type="match status" value="1"/>
</dbReference>
<evidence type="ECO:0000256" key="6">
    <source>
        <dbReference type="PIRSR" id="PIRSR004869-50"/>
    </source>
</evidence>
<dbReference type="GO" id="GO:0051539">
    <property type="term" value="F:4 iron, 4 sulfur cluster binding"/>
    <property type="evidence" value="ECO:0007669"/>
    <property type="project" value="UniProtKB-KW"/>
</dbReference>
<dbReference type="InterPro" id="IPR013785">
    <property type="entry name" value="Aldolase_TIM"/>
</dbReference>
<dbReference type="CDD" id="cd01335">
    <property type="entry name" value="Radical_SAM"/>
    <property type="match status" value="1"/>
</dbReference>
<comment type="cofactor">
    <cofactor evidence="6">
        <name>[4Fe-4S] cluster</name>
        <dbReference type="ChEBI" id="CHEBI:49883"/>
    </cofactor>
    <text evidence="6">Binds 1 [4Fe-4S] cluster. The cluster is coordinated with 3 cysteines and an exchangeable S-adenosyl-L-methionine.</text>
</comment>
<keyword evidence="1" id="KW-0004">4Fe-4S</keyword>
<evidence type="ECO:0000313" key="9">
    <source>
        <dbReference type="Proteomes" id="UP000237350"/>
    </source>
</evidence>
<dbReference type="InterPro" id="IPR034457">
    <property type="entry name" value="Organic_radical-activating"/>
</dbReference>
<dbReference type="Gene3D" id="3.20.20.70">
    <property type="entry name" value="Aldolase class I"/>
    <property type="match status" value="1"/>
</dbReference>
<evidence type="ECO:0000256" key="3">
    <source>
        <dbReference type="ARBA" id="ARBA00022723"/>
    </source>
</evidence>
<dbReference type="PANTHER" id="PTHR30352:SF5">
    <property type="entry name" value="PYRUVATE FORMATE-LYASE 1-ACTIVATING ENZYME"/>
    <property type="match status" value="1"/>
</dbReference>